<dbReference type="AlphaFoldDB" id="A0A2A4X0F4"/>
<evidence type="ECO:0000256" key="3">
    <source>
        <dbReference type="PIRSR" id="PIRSR016184-1"/>
    </source>
</evidence>
<dbReference type="PIRSF" id="PIRSF016184">
    <property type="entry name" value="PhzC_PhzF"/>
    <property type="match status" value="1"/>
</dbReference>
<keyword evidence="2" id="KW-0413">Isomerase</keyword>
<dbReference type="GO" id="GO:0016853">
    <property type="term" value="F:isomerase activity"/>
    <property type="evidence" value="ECO:0007669"/>
    <property type="project" value="UniProtKB-KW"/>
</dbReference>
<dbReference type="Proteomes" id="UP000218775">
    <property type="component" value="Unassembled WGS sequence"/>
</dbReference>
<organism evidence="4 5">
    <name type="scientific">Aerophobetes bacterium</name>
    <dbReference type="NCBI Taxonomy" id="2030807"/>
    <lineage>
        <taxon>Bacteria</taxon>
        <taxon>Candidatus Aerophobota</taxon>
    </lineage>
</organism>
<feature type="active site" evidence="3">
    <location>
        <position position="56"/>
    </location>
</feature>
<dbReference type="Pfam" id="PF02567">
    <property type="entry name" value="PhzC-PhzF"/>
    <property type="match status" value="1"/>
</dbReference>
<dbReference type="Gene3D" id="3.10.310.10">
    <property type="entry name" value="Diaminopimelate Epimerase, Chain A, domain 1"/>
    <property type="match status" value="2"/>
</dbReference>
<evidence type="ECO:0000256" key="1">
    <source>
        <dbReference type="ARBA" id="ARBA00008270"/>
    </source>
</evidence>
<accession>A0A2A4X0F4</accession>
<evidence type="ECO:0000313" key="5">
    <source>
        <dbReference type="Proteomes" id="UP000218775"/>
    </source>
</evidence>
<dbReference type="SUPFAM" id="SSF54506">
    <property type="entry name" value="Diaminopimelate epimerase-like"/>
    <property type="match status" value="1"/>
</dbReference>
<dbReference type="PANTHER" id="PTHR13774:SF17">
    <property type="entry name" value="PHENAZINE BIOSYNTHESIS-LIKE DOMAIN-CONTAINING PROTEIN"/>
    <property type="match status" value="1"/>
</dbReference>
<dbReference type="InterPro" id="IPR003719">
    <property type="entry name" value="Phenazine_PhzF-like"/>
</dbReference>
<sequence length="278" mass="30901">MCVNRKGSTVKRFRFWQVDAFTSEAFKGNPAAVFFLEEQIDDALMQNIAMEMNLSETAFVLLREGKNPFLRWFKPTHEVDLCGHATLASAHIYFSEIEKTVEEVTFETKQAGCLKVLKSANTLTMNFPLFFPDEVAVTSVPEFVLNGLSSTKPVLALDLSVLMLVYDNEKTVLEMEPNLQALAGYTKSIIVTSKSSSSKYDYVSRFFSMGPNNVLEDPATGSAHCFLAPFWSKQLSKTELSAYQASKRQGFFSLHLQKEHVAITGQAVTTVTAGFLAG</sequence>
<dbReference type="GO" id="GO:0005737">
    <property type="term" value="C:cytoplasm"/>
    <property type="evidence" value="ECO:0007669"/>
    <property type="project" value="TreeGrafter"/>
</dbReference>
<dbReference type="EMBL" id="NVUK01000045">
    <property type="protein sequence ID" value="PCI75539.1"/>
    <property type="molecule type" value="Genomic_DNA"/>
</dbReference>
<dbReference type="NCBIfam" id="TIGR00654">
    <property type="entry name" value="PhzF_family"/>
    <property type="match status" value="1"/>
</dbReference>
<proteinExistence type="inferred from homology"/>
<evidence type="ECO:0000256" key="2">
    <source>
        <dbReference type="ARBA" id="ARBA00023235"/>
    </source>
</evidence>
<comment type="similarity">
    <text evidence="1">Belongs to the PhzF family.</text>
</comment>
<comment type="caution">
    <text evidence="4">The sequence shown here is derived from an EMBL/GenBank/DDBJ whole genome shotgun (WGS) entry which is preliminary data.</text>
</comment>
<gene>
    <name evidence="4" type="ORF">COB21_05520</name>
</gene>
<name>A0A2A4X0F4_UNCAE</name>
<protein>
    <submittedName>
        <fullName evidence="4">Oxidoreductase</fullName>
    </submittedName>
</protein>
<evidence type="ECO:0000313" key="4">
    <source>
        <dbReference type="EMBL" id="PCI75539.1"/>
    </source>
</evidence>
<reference evidence="5" key="1">
    <citation type="submission" date="2017-08" db="EMBL/GenBank/DDBJ databases">
        <title>A dynamic microbial community with high functional redundancy inhabits the cold, oxic subseafloor aquifer.</title>
        <authorList>
            <person name="Tully B.J."/>
            <person name="Wheat C.G."/>
            <person name="Glazer B.T."/>
            <person name="Huber J.A."/>
        </authorList>
    </citation>
    <scope>NUCLEOTIDE SEQUENCE [LARGE SCALE GENOMIC DNA]</scope>
</reference>
<dbReference type="PANTHER" id="PTHR13774">
    <property type="entry name" value="PHENAZINE BIOSYNTHESIS PROTEIN"/>
    <property type="match status" value="1"/>
</dbReference>